<accession>A0A0R3RL59</accession>
<dbReference type="WBParaSite" id="EEL_0000221801-mRNA-1">
    <property type="protein sequence ID" value="EEL_0000221801-mRNA-1"/>
    <property type="gene ID" value="EEL_0000221801"/>
</dbReference>
<evidence type="ECO:0000256" key="1">
    <source>
        <dbReference type="SAM" id="Phobius"/>
    </source>
</evidence>
<sequence>MRTIRKKVNLDELPADQASIIALALHTVPDTYMIAEDVTRSSREEVNCGCLYYINSVTSNCLFHFPIFVHAAIIIIIIIRHRHHAIITTSLEEAIYTKHLLEEAFLIFPYILKDEELTGKGKAAVSESMDFSLFVFEHF</sequence>
<feature type="transmembrane region" description="Helical" evidence="1">
    <location>
        <begin position="62"/>
        <end position="79"/>
    </location>
</feature>
<organism evidence="2 3">
    <name type="scientific">Elaeophora elaphi</name>
    <dbReference type="NCBI Taxonomy" id="1147741"/>
    <lineage>
        <taxon>Eukaryota</taxon>
        <taxon>Metazoa</taxon>
        <taxon>Ecdysozoa</taxon>
        <taxon>Nematoda</taxon>
        <taxon>Chromadorea</taxon>
        <taxon>Rhabditida</taxon>
        <taxon>Spirurina</taxon>
        <taxon>Spiruromorpha</taxon>
        <taxon>Filarioidea</taxon>
        <taxon>Onchocercidae</taxon>
        <taxon>Elaeophora</taxon>
    </lineage>
</organism>
<reference evidence="3" key="1">
    <citation type="submission" date="2017-02" db="UniProtKB">
        <authorList>
            <consortium name="WormBaseParasite"/>
        </authorList>
    </citation>
    <scope>IDENTIFICATION</scope>
</reference>
<keyword evidence="1" id="KW-1133">Transmembrane helix</keyword>
<keyword evidence="1" id="KW-0472">Membrane</keyword>
<keyword evidence="2" id="KW-1185">Reference proteome</keyword>
<keyword evidence="1" id="KW-0812">Transmembrane</keyword>
<dbReference type="Proteomes" id="UP000050640">
    <property type="component" value="Unplaced"/>
</dbReference>
<protein>
    <submittedName>
        <fullName evidence="3">Uncharacterized protein</fullName>
    </submittedName>
</protein>
<name>A0A0R3RL59_9BILA</name>
<evidence type="ECO:0000313" key="2">
    <source>
        <dbReference type="Proteomes" id="UP000050640"/>
    </source>
</evidence>
<proteinExistence type="predicted"/>
<dbReference type="AlphaFoldDB" id="A0A0R3RL59"/>
<evidence type="ECO:0000313" key="3">
    <source>
        <dbReference type="WBParaSite" id="EEL_0000221801-mRNA-1"/>
    </source>
</evidence>